<evidence type="ECO:0000313" key="2">
    <source>
        <dbReference type="Proteomes" id="UP000186817"/>
    </source>
</evidence>
<dbReference type="AlphaFoldDB" id="A0A1Q9E6Q1"/>
<sequence length="311" mass="35197">MKLPSWSKILDVFCDRSCALLEPPRRIETQLEAVEPLCLSLVADFVFAKMLCNIKPPQRIDEPCLSDCEALEPPQLSQVASPRKPDDQLSEHVDDLPSFEPVSWPPSPDVAQVLKEWESQKAKSARNSFYNWQVDESMPEDICCPPDRIMHELHARELNGFLQDVSKRPHLLKLQINAKRCRQERKQQSASAKGAHSWPVSVKDVLKNRSAKARERDLVTQEDYTTDNELKAFIKFPPSVEGRTPADHHTCDGVWCRGLQWLQAGWKGHRTEFVSIPTSSTPSGRPAKQFEAFLLSELSVKPGKAVADNHS</sequence>
<name>A0A1Q9E6Q1_SYMMI</name>
<proteinExistence type="predicted"/>
<evidence type="ECO:0000313" key="1">
    <source>
        <dbReference type="EMBL" id="OLQ03088.1"/>
    </source>
</evidence>
<keyword evidence="2" id="KW-1185">Reference proteome</keyword>
<gene>
    <name evidence="1" type="ORF">AK812_SmicGene13979</name>
</gene>
<comment type="caution">
    <text evidence="1">The sequence shown here is derived from an EMBL/GenBank/DDBJ whole genome shotgun (WGS) entry which is preliminary data.</text>
</comment>
<dbReference type="Proteomes" id="UP000186817">
    <property type="component" value="Unassembled WGS sequence"/>
</dbReference>
<reference evidence="1 2" key="1">
    <citation type="submission" date="2016-02" db="EMBL/GenBank/DDBJ databases">
        <title>Genome analysis of coral dinoflagellate symbionts highlights evolutionary adaptations to a symbiotic lifestyle.</title>
        <authorList>
            <person name="Aranda M."/>
            <person name="Li Y."/>
            <person name="Liew Y.J."/>
            <person name="Baumgarten S."/>
            <person name="Simakov O."/>
            <person name="Wilson M."/>
            <person name="Piel J."/>
            <person name="Ashoor H."/>
            <person name="Bougouffa S."/>
            <person name="Bajic V.B."/>
            <person name="Ryu T."/>
            <person name="Ravasi T."/>
            <person name="Bayer T."/>
            <person name="Micklem G."/>
            <person name="Kim H."/>
            <person name="Bhak J."/>
            <person name="Lajeunesse T.C."/>
            <person name="Voolstra C.R."/>
        </authorList>
    </citation>
    <scope>NUCLEOTIDE SEQUENCE [LARGE SCALE GENOMIC DNA]</scope>
    <source>
        <strain evidence="1 2">CCMP2467</strain>
    </source>
</reference>
<dbReference type="EMBL" id="LSRX01000246">
    <property type="protein sequence ID" value="OLQ03088.1"/>
    <property type="molecule type" value="Genomic_DNA"/>
</dbReference>
<protein>
    <submittedName>
        <fullName evidence="1">Uncharacterized protein</fullName>
    </submittedName>
</protein>
<organism evidence="1 2">
    <name type="scientific">Symbiodinium microadriaticum</name>
    <name type="common">Dinoflagellate</name>
    <name type="synonym">Zooxanthella microadriatica</name>
    <dbReference type="NCBI Taxonomy" id="2951"/>
    <lineage>
        <taxon>Eukaryota</taxon>
        <taxon>Sar</taxon>
        <taxon>Alveolata</taxon>
        <taxon>Dinophyceae</taxon>
        <taxon>Suessiales</taxon>
        <taxon>Symbiodiniaceae</taxon>
        <taxon>Symbiodinium</taxon>
    </lineage>
</organism>
<accession>A0A1Q9E6Q1</accession>